<keyword evidence="3 6" id="KW-0349">Heme</keyword>
<dbReference type="SUPFAM" id="SSF48264">
    <property type="entry name" value="Cytochrome P450"/>
    <property type="match status" value="1"/>
</dbReference>
<keyword evidence="6" id="KW-0560">Oxidoreductase</keyword>
<dbReference type="InterPro" id="IPR002401">
    <property type="entry name" value="Cyt_P450_E_grp-I"/>
</dbReference>
<dbReference type="RefSeq" id="XP_015272674.1">
    <property type="nucleotide sequence ID" value="XM_015417188.1"/>
</dbReference>
<dbReference type="PANTHER" id="PTHR24300:SF134">
    <property type="entry name" value="CYTOCHROME P450, FAMILY 2, SUBFAMILY AB, POLYPEPTIDE 2-RELATED"/>
    <property type="match status" value="1"/>
</dbReference>
<evidence type="ECO:0000256" key="7">
    <source>
        <dbReference type="SAM" id="SignalP"/>
    </source>
</evidence>
<comment type="cofactor">
    <cofactor evidence="1">
        <name>heme</name>
        <dbReference type="ChEBI" id="CHEBI:30413"/>
    </cofactor>
</comment>
<accession>A0ABM1KG37</accession>
<protein>
    <submittedName>
        <fullName evidence="9">Cytochrome P450 2J2-like</fullName>
    </submittedName>
</protein>
<evidence type="ECO:0000256" key="6">
    <source>
        <dbReference type="RuleBase" id="RU000461"/>
    </source>
</evidence>
<dbReference type="PROSITE" id="PS00086">
    <property type="entry name" value="CYTOCHROME_P450"/>
    <property type="match status" value="1"/>
</dbReference>
<name>A0ABM1KG37_GEKJA</name>
<reference evidence="9" key="1">
    <citation type="submission" date="2025-08" db="UniProtKB">
        <authorList>
            <consortium name="RefSeq"/>
        </authorList>
    </citation>
    <scope>IDENTIFICATION</scope>
</reference>
<proteinExistence type="inferred from homology"/>
<feature type="chain" id="PRO_5045743643" evidence="7">
    <location>
        <begin position="24"/>
        <end position="490"/>
    </location>
</feature>
<dbReference type="PRINTS" id="PR00463">
    <property type="entry name" value="EP450I"/>
</dbReference>
<dbReference type="GeneID" id="107115470"/>
<dbReference type="InterPro" id="IPR036396">
    <property type="entry name" value="Cyt_P450_sf"/>
</dbReference>
<keyword evidence="4 6" id="KW-0479">Metal-binding</keyword>
<evidence type="ECO:0000313" key="8">
    <source>
        <dbReference type="Proteomes" id="UP000694871"/>
    </source>
</evidence>
<evidence type="ECO:0000256" key="3">
    <source>
        <dbReference type="ARBA" id="ARBA00022617"/>
    </source>
</evidence>
<dbReference type="PANTHER" id="PTHR24300">
    <property type="entry name" value="CYTOCHROME P450 508A4-RELATED"/>
    <property type="match status" value="1"/>
</dbReference>
<evidence type="ECO:0000256" key="2">
    <source>
        <dbReference type="ARBA" id="ARBA00010617"/>
    </source>
</evidence>
<gene>
    <name evidence="9" type="primary">LOC107115470</name>
</gene>
<comment type="similarity">
    <text evidence="2 6">Belongs to the cytochrome P450 family.</text>
</comment>
<dbReference type="InterPro" id="IPR017972">
    <property type="entry name" value="Cyt_P450_CS"/>
</dbReference>
<keyword evidence="8" id="KW-1185">Reference proteome</keyword>
<evidence type="ECO:0000256" key="4">
    <source>
        <dbReference type="ARBA" id="ARBA00022723"/>
    </source>
</evidence>
<dbReference type="PRINTS" id="PR00385">
    <property type="entry name" value="P450"/>
</dbReference>
<organism evidence="8 9">
    <name type="scientific">Gekko japonicus</name>
    <name type="common">Schlegel's Japanese gecko</name>
    <dbReference type="NCBI Taxonomy" id="146911"/>
    <lineage>
        <taxon>Eukaryota</taxon>
        <taxon>Metazoa</taxon>
        <taxon>Chordata</taxon>
        <taxon>Craniata</taxon>
        <taxon>Vertebrata</taxon>
        <taxon>Euteleostomi</taxon>
        <taxon>Lepidosauria</taxon>
        <taxon>Squamata</taxon>
        <taxon>Bifurcata</taxon>
        <taxon>Gekkota</taxon>
        <taxon>Gekkonidae</taxon>
        <taxon>Gekkoninae</taxon>
        <taxon>Gekko</taxon>
    </lineage>
</organism>
<dbReference type="Proteomes" id="UP000694871">
    <property type="component" value="Unplaced"/>
</dbReference>
<feature type="signal peptide" evidence="7">
    <location>
        <begin position="1"/>
        <end position="23"/>
    </location>
</feature>
<evidence type="ECO:0000256" key="5">
    <source>
        <dbReference type="ARBA" id="ARBA00023004"/>
    </source>
</evidence>
<dbReference type="InterPro" id="IPR050182">
    <property type="entry name" value="Cytochrome_P450_fam2"/>
</dbReference>
<keyword evidence="6" id="KW-0503">Monooxygenase</keyword>
<sequence>MLGVLIALLVSLLVLRFLGQLWSHRPYPPGPLWLPIIGNVWRYAIRPHKDVLIKLAKQYGNIYMLWLGPIPIVVLSGYEAMKEGLISHSEDFANRPATPFLKAIGKERGIVLSNGHTWKQHRKFGLTTMRKLGLGKKGMEHQIEEEAHQLVDTFARGKGQPFDPTMPISNSICNMICAVAFGHRLSVEDKEFIKLMEAVNNLLTFLSSLTHGLYELLPWIMEHLPGPHKKALSSAEAVLSFARKEIQKHKEHPAVHEPQDFIDFYLFQMETSKKDPKSTYSEDNLTQCIFDLFIAGTETTSLTLRWALLLMANHPDIQEKVHKEMEDVLGSSQSLRYQDRKKTYTNAVVHEIQRFQYILLFGLSRQCTKGVNMRGFLIPKEAIIVPDLRSVLLDPKEWETPEEFNPNHFLDKDGSFVEREAFLPFGAGARVCLGEQLARIELFIFFTSLLRAFTFQLPEGVKELNADPIVGISFVPHPYKLCAVPCSSSS</sequence>
<evidence type="ECO:0000313" key="9">
    <source>
        <dbReference type="RefSeq" id="XP_015272674.1"/>
    </source>
</evidence>
<dbReference type="InterPro" id="IPR001128">
    <property type="entry name" value="Cyt_P450"/>
</dbReference>
<keyword evidence="7" id="KW-0732">Signal</keyword>
<dbReference type="Pfam" id="PF00067">
    <property type="entry name" value="p450"/>
    <property type="match status" value="1"/>
</dbReference>
<keyword evidence="5 6" id="KW-0408">Iron</keyword>
<evidence type="ECO:0000256" key="1">
    <source>
        <dbReference type="ARBA" id="ARBA00001971"/>
    </source>
</evidence>
<dbReference type="Gene3D" id="1.10.630.10">
    <property type="entry name" value="Cytochrome P450"/>
    <property type="match status" value="1"/>
</dbReference>